<dbReference type="STRING" id="94208.A0A2S4L165"/>
<dbReference type="EMBL" id="PKSG01000355">
    <property type="protein sequence ID" value="POR36155.1"/>
    <property type="molecule type" value="Genomic_DNA"/>
</dbReference>
<dbReference type="OrthoDB" id="4156126at2759"/>
<feature type="compositionally biased region" description="Polar residues" evidence="1">
    <location>
        <begin position="16"/>
        <end position="35"/>
    </location>
</feature>
<name>A0A2S4L165_9HYPO</name>
<reference evidence="2 3" key="1">
    <citation type="submission" date="2018-01" db="EMBL/GenBank/DDBJ databases">
        <title>Harnessing the power of phylogenomics to disentangle the directionality and signatures of interkingdom host jumping in the parasitic fungal genus Tolypocladium.</title>
        <authorList>
            <person name="Quandt C.A."/>
            <person name="Patterson W."/>
            <person name="Spatafora J.W."/>
        </authorList>
    </citation>
    <scope>NUCLEOTIDE SEQUENCE [LARGE SCALE GENOMIC DNA]</scope>
    <source>
        <strain evidence="2 3">NRBC 100945</strain>
    </source>
</reference>
<feature type="region of interest" description="Disordered" evidence="1">
    <location>
        <begin position="235"/>
        <end position="310"/>
    </location>
</feature>
<feature type="compositionally biased region" description="Basic and acidic residues" evidence="1">
    <location>
        <begin position="107"/>
        <end position="124"/>
    </location>
</feature>
<feature type="compositionally biased region" description="Basic and acidic residues" evidence="1">
    <location>
        <begin position="966"/>
        <end position="980"/>
    </location>
</feature>
<feature type="compositionally biased region" description="Low complexity" evidence="1">
    <location>
        <begin position="1"/>
        <end position="15"/>
    </location>
</feature>
<sequence>MDIAQARQRSASNSSLHNAYKTQSRLVSSTSSARPPSQRRPLRSVHENSALLRCPGPLESMLKTTTETGDIGIFSIKAGASPATYHQPPRQRPYLGDASLLPPARPRLYEDNHSPDEHRRLRSYRDTTSEIISLYGSDNQQYWMRPASPILDDGHRSYSLTTCSSSRQIPSQKSSGTLQSHSSGSGLQRPRSPFPYPTRLKRPGVRPSSPALAENGGVDYTRMVELDRVSQRTIHGSYKPTYAHGPKRPPPLSLRADANRSTASLPSKASPGPYHFGPGPSRIRTPSSSLSGMSRPYDRHRAGSTDHSVRSASLTSIVDMYQRPITAGSTGPPLRSGGSFYYDYSEEFDKPAPLNPGMDPVIPICPIPQRAGSNSRPMVLRADTQAHLDAVASGSGSEGIVVLQSEPQDPPAPIDITVSEARRRHSHGHSIRSIDDVLNGADGKQSPHENLVNIDNADESGLTALVNGAEDMQSAPLNEPRVTNVHVYAVPPKIDSIPDHAKSSSTRGAWRLSKTLGAEPDIPELLQNKRASQSSLTKLRCTLDPALSEFASLFSSFDRLAKTPFSRKGDDTMTTDEELFTGEEDGSLGGYPKRLGRRPSLQLFSIAATDGNAYRRRHRRNAAAMRINTVGLSDFAGSRQELSPPKEELTILSPEPISPARQLRVKNSIPQLMKALPPLPGEARGEYSQDDQDSPEAGKDHSRHDASFSDNAFCEEKSVSDDGPAASPANAQGERQESPRKFKVRVRTSSSPSNVGSLSESYRKGQQGDLRQNFSLAAKPKLKLKLSRSQLGQARSGHGGSFIRTNRLKQCNSLADLASHSSRKMYTGQGYARDDAEYRPRSAAGDGSWEPCEGKPDQPDPSPQPSDQFNIPYPPSPDKAEALLRSSTSTNKVTLSEMRSFNSDVHPVGYRGLRHKLSVLRFRITRTPGAGACKGAEAVAQFDGAGETPQARPACNAPNPNGDTSDETKGRAISTRSEKVGGRVKRWASDAKQAVRAYVRRTLDRSSRLSG</sequence>
<protein>
    <submittedName>
        <fullName evidence="2">Uncharacterized protein</fullName>
    </submittedName>
</protein>
<gene>
    <name evidence="2" type="ORF">TPAR_03639</name>
</gene>
<feature type="region of interest" description="Disordered" evidence="1">
    <location>
        <begin position="636"/>
        <end position="655"/>
    </location>
</feature>
<dbReference type="Proteomes" id="UP000237481">
    <property type="component" value="Unassembled WGS sequence"/>
</dbReference>
<dbReference type="AlphaFoldDB" id="A0A2S4L165"/>
<feature type="region of interest" description="Disordered" evidence="1">
    <location>
        <begin position="944"/>
        <end position="980"/>
    </location>
</feature>
<feature type="region of interest" description="Disordered" evidence="1">
    <location>
        <begin position="159"/>
        <end position="216"/>
    </location>
</feature>
<feature type="compositionally biased region" description="Basic and acidic residues" evidence="1">
    <location>
        <begin position="696"/>
        <end position="707"/>
    </location>
</feature>
<feature type="region of interest" description="Disordered" evidence="1">
    <location>
        <begin position="674"/>
        <end position="776"/>
    </location>
</feature>
<keyword evidence="3" id="KW-1185">Reference proteome</keyword>
<evidence type="ECO:0000256" key="1">
    <source>
        <dbReference type="SAM" id="MobiDB-lite"/>
    </source>
</evidence>
<evidence type="ECO:0000313" key="2">
    <source>
        <dbReference type="EMBL" id="POR36155.1"/>
    </source>
</evidence>
<evidence type="ECO:0000313" key="3">
    <source>
        <dbReference type="Proteomes" id="UP000237481"/>
    </source>
</evidence>
<organism evidence="2 3">
    <name type="scientific">Tolypocladium paradoxum</name>
    <dbReference type="NCBI Taxonomy" id="94208"/>
    <lineage>
        <taxon>Eukaryota</taxon>
        <taxon>Fungi</taxon>
        <taxon>Dikarya</taxon>
        <taxon>Ascomycota</taxon>
        <taxon>Pezizomycotina</taxon>
        <taxon>Sordariomycetes</taxon>
        <taxon>Hypocreomycetidae</taxon>
        <taxon>Hypocreales</taxon>
        <taxon>Ophiocordycipitaceae</taxon>
        <taxon>Tolypocladium</taxon>
    </lineage>
</organism>
<feature type="compositionally biased region" description="Low complexity" evidence="1">
    <location>
        <begin position="164"/>
        <end position="188"/>
    </location>
</feature>
<accession>A0A2S4L165</accession>
<feature type="compositionally biased region" description="Polar residues" evidence="1">
    <location>
        <begin position="747"/>
        <end position="760"/>
    </location>
</feature>
<comment type="caution">
    <text evidence="2">The sequence shown here is derived from an EMBL/GenBank/DDBJ whole genome shotgun (WGS) entry which is preliminary data.</text>
</comment>
<feature type="compositionally biased region" description="Basic and acidic residues" evidence="1">
    <location>
        <begin position="296"/>
        <end position="309"/>
    </location>
</feature>
<feature type="region of interest" description="Disordered" evidence="1">
    <location>
        <begin position="1"/>
        <end position="50"/>
    </location>
</feature>
<proteinExistence type="predicted"/>
<feature type="region of interest" description="Disordered" evidence="1">
    <location>
        <begin position="81"/>
        <end position="124"/>
    </location>
</feature>
<feature type="region of interest" description="Disordered" evidence="1">
    <location>
        <begin position="829"/>
        <end position="881"/>
    </location>
</feature>